<dbReference type="InterPro" id="IPR018765">
    <property type="entry name" value="DUF2341"/>
</dbReference>
<dbReference type="EMBL" id="MHNL01000034">
    <property type="protein sequence ID" value="OGZ43463.1"/>
    <property type="molecule type" value="Genomic_DNA"/>
</dbReference>
<sequence>MITVKQIISKKFHKMLRMQYKMLHKMVCVWWRLILRSLRLGKNRVQMFLYKNWRMAKKYLRPYLRLTRKKMLYVSHKSMPWFKKHREYIYQALQVYLKPLGLRRNVPYAARFVLVFSLVLILAFGNILPNISFWLGDKKIETGPKVAHAVGEALSQAHFGWRANNGSEDWWNLDFKNRRKITFDNTPAGENLTNFPMPIKLTADANDEWSAANIDYSKTKDHGFDVRFVDSSGNMLKHEIENWDETSTSTAWVKVPTLTGTSTTDYIYMYYNNTATTTSGAATSSVWSNSYTGVYHLTATSTAARKWDDSSEVTGTLSVTNANNSGVTINATALLGKGVTFGGTDADYMSKATAAFSSPPGTICSVYKSASTLNTQGLASVGGADAAYHGIMLDGGVAGDPDIAETRSGGTSAKATTANGTTVGKWQYVCGTWTTSAQRNAILNAGAPVANTTNLSPTVTGTGIGLLFDGVPGSPANGTIDEVRYSNVARTADWIQAEYRYGFASSTTHEFATEEAFDSTASFLASEDVAITGQSTASTTRLRVMMDETAGVATTTTYQLEYATSTIVGYTACSALSTWYPVDKTSSSTSVTWKMSPTAAFAHRDSSSNFSGSLTDPTGSFTASELLDRAATTSPITLSAGNFTELEWAIQAGADADGDSYCFRVTNADDATNITYAKYPRVSMATSSQTLTQNQFRIYQNADQLTPTTAWDSLAVNESISSSKQRIRTGDFFRLRMNITISASALSASSQAFTLQYAPLPSGTCATLAASAWVNLGSPGHPQTAFRLKDNSFGASQAVTTLLLSASDVAGLYSEVNPSTTNPNSVAVGQDVEYDWPIEYSSSAYSDTTFCFRMVKSSATVLDTYTNYPQVLIAILGGGSEAGGGAPSGAGQQGGGGFGGGSEVFLWGGWMMFANLFMQLFGFMQ</sequence>
<dbReference type="Pfam" id="PF10102">
    <property type="entry name" value="DUF2341"/>
    <property type="match status" value="1"/>
</dbReference>
<keyword evidence="1" id="KW-0472">Membrane</keyword>
<evidence type="ECO:0000256" key="1">
    <source>
        <dbReference type="SAM" id="Phobius"/>
    </source>
</evidence>
<dbReference type="AlphaFoldDB" id="A0A1G2FZG4"/>
<evidence type="ECO:0000313" key="4">
    <source>
        <dbReference type="Proteomes" id="UP000177785"/>
    </source>
</evidence>
<dbReference type="InterPro" id="IPR013320">
    <property type="entry name" value="ConA-like_dom_sf"/>
</dbReference>
<name>A0A1G2FZG4_9BACT</name>
<dbReference type="STRING" id="1802115.A2756_04060"/>
<dbReference type="Proteomes" id="UP000177785">
    <property type="component" value="Unassembled WGS sequence"/>
</dbReference>
<proteinExistence type="predicted"/>
<organism evidence="3 4">
    <name type="scientific">Candidatus Ryanbacteria bacterium RIFCSPHIGHO2_01_FULL_48_27</name>
    <dbReference type="NCBI Taxonomy" id="1802115"/>
    <lineage>
        <taxon>Bacteria</taxon>
        <taxon>Candidatus Ryaniibacteriota</taxon>
    </lineage>
</organism>
<feature type="transmembrane region" description="Helical" evidence="1">
    <location>
        <begin position="904"/>
        <end position="924"/>
    </location>
</feature>
<keyword evidence="1" id="KW-1133">Transmembrane helix</keyword>
<keyword evidence="1" id="KW-0812">Transmembrane</keyword>
<comment type="caution">
    <text evidence="3">The sequence shown here is derived from an EMBL/GenBank/DDBJ whole genome shotgun (WGS) entry which is preliminary data.</text>
</comment>
<feature type="domain" description="DUF2341" evidence="2">
    <location>
        <begin position="224"/>
        <end position="286"/>
    </location>
</feature>
<dbReference type="SUPFAM" id="SSF49899">
    <property type="entry name" value="Concanavalin A-like lectins/glucanases"/>
    <property type="match status" value="1"/>
</dbReference>
<dbReference type="Gene3D" id="2.60.120.200">
    <property type="match status" value="1"/>
</dbReference>
<evidence type="ECO:0000259" key="2">
    <source>
        <dbReference type="Pfam" id="PF10102"/>
    </source>
</evidence>
<dbReference type="Pfam" id="PF13385">
    <property type="entry name" value="Laminin_G_3"/>
    <property type="match status" value="1"/>
</dbReference>
<accession>A0A1G2FZG4</accession>
<gene>
    <name evidence="3" type="ORF">A2756_04060</name>
</gene>
<protein>
    <recommendedName>
        <fullName evidence="2">DUF2341 domain-containing protein</fullName>
    </recommendedName>
</protein>
<evidence type="ECO:0000313" key="3">
    <source>
        <dbReference type="EMBL" id="OGZ43463.1"/>
    </source>
</evidence>
<reference evidence="3 4" key="1">
    <citation type="journal article" date="2016" name="Nat. Commun.">
        <title>Thousands of microbial genomes shed light on interconnected biogeochemical processes in an aquifer system.</title>
        <authorList>
            <person name="Anantharaman K."/>
            <person name="Brown C.T."/>
            <person name="Hug L.A."/>
            <person name="Sharon I."/>
            <person name="Castelle C.J."/>
            <person name="Probst A.J."/>
            <person name="Thomas B.C."/>
            <person name="Singh A."/>
            <person name="Wilkins M.J."/>
            <person name="Karaoz U."/>
            <person name="Brodie E.L."/>
            <person name="Williams K.H."/>
            <person name="Hubbard S.S."/>
            <person name="Banfield J.F."/>
        </authorList>
    </citation>
    <scope>NUCLEOTIDE SEQUENCE [LARGE SCALE GENOMIC DNA]</scope>
</reference>